<comment type="caution">
    <text evidence="2">The sequence shown here is derived from an EMBL/GenBank/DDBJ whole genome shotgun (WGS) entry which is preliminary data.</text>
</comment>
<sequence>MSAPGCSFTSSVGRLKPKNTTLLSFNAHGLPKNIPELTKCISEYGIDIALIQEKFLKPSRPTACAIAGYIQLRTDRTHGRNGGTVVYYKRSLHCCPIDIPPLINMEATGYRLAMTGHGTLVIVSVYLPSLRKLVRRDLRALLALGDAVIFFGDFNCKNTRWGCPFNNYNGDKLNRLEDKLNFEIIAPFTSTYFPNIVTNRPSTLDIALTKGVVLNFNYIETLHGLLSDHRPVMGPPDGGVLTKHIRTVVGKSERDVPTSSDRRRLPPNILESIKAKNAALRHASEYPTPEYRSRARAFQHEVRTRVQEFRNENWSDLVQEITATHKAFCKVTKALKTEEYIPALKRPDNSVALDDAEIAECLADSIESQCSHASSPHDIVHINHIEEEIQNIASLEPKDDLPRVSLSEFHTLMKSLNTRKAPGLDGISNKAINCFSLPLLGLLVAIYNACLENYYFPLAWKEAEIRAHLCSNETSSHSDTTRRLIRAGVSQGSCLSFLLYSAYTNDIPRASSERGSKPCSVGTANYVGAISALSTKCALGGENLRASSLRSRRSESTRLQVIHNKFSRAATDAHRCVRNSVLHRDLELPTISKYMKDASKRFFDIAGSHPNALLRATVNYEPPHFRHFIRRPRNVLNDPPDVLTAAVESYRTQRYA</sequence>
<dbReference type="InterPro" id="IPR005135">
    <property type="entry name" value="Endo/exonuclease/phosphatase"/>
</dbReference>
<proteinExistence type="predicted"/>
<gene>
    <name evidence="2" type="primary">pol</name>
    <name evidence="2" type="ORF">EVAR_8023_1</name>
</gene>
<name>A0A4C1TK39_EUMVA</name>
<dbReference type="EMBL" id="BGZK01000059">
    <property type="protein sequence ID" value="GBP13807.1"/>
    <property type="molecule type" value="Genomic_DNA"/>
</dbReference>
<evidence type="ECO:0000313" key="3">
    <source>
        <dbReference type="Proteomes" id="UP000299102"/>
    </source>
</evidence>
<keyword evidence="2" id="KW-0548">Nucleotidyltransferase</keyword>
<keyword evidence="2" id="KW-0695">RNA-directed DNA polymerase</keyword>
<feature type="domain" description="Endonuclease/exonuclease/phosphatase" evidence="1">
    <location>
        <begin position="23"/>
        <end position="229"/>
    </location>
</feature>
<dbReference type="OrthoDB" id="410155at2759"/>
<dbReference type="Pfam" id="PF03372">
    <property type="entry name" value="Exo_endo_phos"/>
    <property type="match status" value="1"/>
</dbReference>
<accession>A0A4C1TK39</accession>
<dbReference type="AlphaFoldDB" id="A0A4C1TK39"/>
<evidence type="ECO:0000259" key="1">
    <source>
        <dbReference type="Pfam" id="PF03372"/>
    </source>
</evidence>
<reference evidence="2 3" key="1">
    <citation type="journal article" date="2019" name="Commun. Biol.">
        <title>The bagworm genome reveals a unique fibroin gene that provides high tensile strength.</title>
        <authorList>
            <person name="Kono N."/>
            <person name="Nakamura H."/>
            <person name="Ohtoshi R."/>
            <person name="Tomita M."/>
            <person name="Numata K."/>
            <person name="Arakawa K."/>
        </authorList>
    </citation>
    <scope>NUCLEOTIDE SEQUENCE [LARGE SCALE GENOMIC DNA]</scope>
</reference>
<organism evidence="2 3">
    <name type="scientific">Eumeta variegata</name>
    <name type="common">Bagworm moth</name>
    <name type="synonym">Eumeta japonica</name>
    <dbReference type="NCBI Taxonomy" id="151549"/>
    <lineage>
        <taxon>Eukaryota</taxon>
        <taxon>Metazoa</taxon>
        <taxon>Ecdysozoa</taxon>
        <taxon>Arthropoda</taxon>
        <taxon>Hexapoda</taxon>
        <taxon>Insecta</taxon>
        <taxon>Pterygota</taxon>
        <taxon>Neoptera</taxon>
        <taxon>Endopterygota</taxon>
        <taxon>Lepidoptera</taxon>
        <taxon>Glossata</taxon>
        <taxon>Ditrysia</taxon>
        <taxon>Tineoidea</taxon>
        <taxon>Psychidae</taxon>
        <taxon>Oiketicinae</taxon>
        <taxon>Eumeta</taxon>
    </lineage>
</organism>
<dbReference type="GO" id="GO:0003964">
    <property type="term" value="F:RNA-directed DNA polymerase activity"/>
    <property type="evidence" value="ECO:0007669"/>
    <property type="project" value="UniProtKB-KW"/>
</dbReference>
<dbReference type="SUPFAM" id="SSF56219">
    <property type="entry name" value="DNase I-like"/>
    <property type="match status" value="1"/>
</dbReference>
<keyword evidence="3" id="KW-1185">Reference proteome</keyword>
<evidence type="ECO:0000313" key="2">
    <source>
        <dbReference type="EMBL" id="GBP13807.1"/>
    </source>
</evidence>
<dbReference type="PANTHER" id="PTHR33273">
    <property type="entry name" value="DOMAIN-CONTAINING PROTEIN, PUTATIVE-RELATED"/>
    <property type="match status" value="1"/>
</dbReference>
<dbReference type="PANTHER" id="PTHR33273:SF4">
    <property type="entry name" value="ENDONUCLEASE_EXONUCLEASE_PHOSPHATASE DOMAIN-CONTAINING PROTEIN"/>
    <property type="match status" value="1"/>
</dbReference>
<protein>
    <submittedName>
        <fullName evidence="2">RNA-directed DNA polymerase from mobile element jockey</fullName>
    </submittedName>
</protein>
<dbReference type="InterPro" id="IPR036691">
    <property type="entry name" value="Endo/exonu/phosph_ase_sf"/>
</dbReference>
<dbReference type="Gene3D" id="3.60.10.10">
    <property type="entry name" value="Endonuclease/exonuclease/phosphatase"/>
    <property type="match status" value="1"/>
</dbReference>
<dbReference type="Proteomes" id="UP000299102">
    <property type="component" value="Unassembled WGS sequence"/>
</dbReference>
<keyword evidence="2" id="KW-0808">Transferase</keyword>